<keyword evidence="4" id="KW-1185">Reference proteome</keyword>
<evidence type="ECO:0000259" key="2">
    <source>
        <dbReference type="Pfam" id="PF01814"/>
    </source>
</evidence>
<dbReference type="EMBL" id="JAVDRD010000005">
    <property type="protein sequence ID" value="MDR6511392.1"/>
    <property type="molecule type" value="Genomic_DNA"/>
</dbReference>
<evidence type="ECO:0000313" key="4">
    <source>
        <dbReference type="Proteomes" id="UP001184150"/>
    </source>
</evidence>
<feature type="compositionally biased region" description="Low complexity" evidence="1">
    <location>
        <begin position="1"/>
        <end position="28"/>
    </location>
</feature>
<gene>
    <name evidence="3" type="ORF">J2792_002264</name>
</gene>
<feature type="region of interest" description="Disordered" evidence="1">
    <location>
        <begin position="228"/>
        <end position="492"/>
    </location>
</feature>
<feature type="compositionally biased region" description="Polar residues" evidence="1">
    <location>
        <begin position="65"/>
        <end position="84"/>
    </location>
</feature>
<dbReference type="InterPro" id="IPR012312">
    <property type="entry name" value="Hemerythrin-like"/>
</dbReference>
<feature type="compositionally biased region" description="Basic and acidic residues" evidence="1">
    <location>
        <begin position="477"/>
        <end position="492"/>
    </location>
</feature>
<sequence>MASNSTPSPATQPAQTGQATPGQAAASSSEADKIHAAKTDTAKAGGKAASGRRGPRAASQGSAATTSKTANADKSANKGSNSSGADGEAIRMLKNDHRQVEKLFKEFESASGSRKDAIVTEVCQALTLHTMLEEEVFYPACRAAADEDDDLDEAQVEHDSAKVLIADLARSARGDPFRDAKFTVLAEQIQHHVKEEEGDDGIFAQARKSGVDTPELAAQLKELRSELEAEDRLPPQAPVSFGAFPRANAHNTQERTMASYQGRDNGDYGRSGRDERGRFAGQGGRRSEEDDRRGGRGSQDRPRDDEGRFMSDDRGRSSRGHDDDDRDYRSRGTSSRGRDDRDDDRGNDRGGRGHGGWFGDSQGHSEASRRGWERSDHEGSGWYGDSRDHSEASRRGWENSDHEGSGWYGDPRGHSEASRKGWDDRGSASRGGRHDDDDGRRSSRGRDDHDDDRGRSRRMSHDDDDRDRGHGGWFGDSRGHSEASRRGWEGRH</sequence>
<feature type="compositionally biased region" description="Polar residues" evidence="1">
    <location>
        <begin position="249"/>
        <end position="259"/>
    </location>
</feature>
<evidence type="ECO:0000313" key="3">
    <source>
        <dbReference type="EMBL" id="MDR6511392.1"/>
    </source>
</evidence>
<feature type="compositionally biased region" description="Low complexity" evidence="1">
    <location>
        <begin position="42"/>
        <end position="64"/>
    </location>
</feature>
<accession>A0ABU1MM93</accession>
<dbReference type="RefSeq" id="WP_309805272.1">
    <property type="nucleotide sequence ID" value="NZ_JAVDRD010000005.1"/>
</dbReference>
<dbReference type="PANTHER" id="PTHR35585:SF1">
    <property type="entry name" value="HHE DOMAIN PROTEIN (AFU_ORTHOLOGUE AFUA_4G00730)"/>
    <property type="match status" value="1"/>
</dbReference>
<feature type="domain" description="Hemerythrin-like" evidence="2">
    <location>
        <begin position="89"/>
        <end position="198"/>
    </location>
</feature>
<dbReference type="Pfam" id="PF01814">
    <property type="entry name" value="Hemerythrin"/>
    <property type="match status" value="1"/>
</dbReference>
<feature type="compositionally biased region" description="Basic and acidic residues" evidence="1">
    <location>
        <begin position="264"/>
        <end position="278"/>
    </location>
</feature>
<dbReference type="PANTHER" id="PTHR35585">
    <property type="entry name" value="HHE DOMAIN PROTEIN (AFU_ORTHOLOGUE AFUA_4G00730)"/>
    <property type="match status" value="1"/>
</dbReference>
<name>A0ABU1MM93_9SPHN</name>
<feature type="region of interest" description="Disordered" evidence="1">
    <location>
        <begin position="1"/>
        <end position="94"/>
    </location>
</feature>
<comment type="caution">
    <text evidence="3">The sequence shown here is derived from an EMBL/GenBank/DDBJ whole genome shotgun (WGS) entry which is preliminary data.</text>
</comment>
<reference evidence="3 4" key="1">
    <citation type="submission" date="2023-07" db="EMBL/GenBank/DDBJ databases">
        <title>Sorghum-associated microbial communities from plants grown in Nebraska, USA.</title>
        <authorList>
            <person name="Schachtman D."/>
        </authorList>
    </citation>
    <scope>NUCLEOTIDE SEQUENCE [LARGE SCALE GENOMIC DNA]</scope>
    <source>
        <strain evidence="3 4">DS1027</strain>
    </source>
</reference>
<evidence type="ECO:0000256" key="1">
    <source>
        <dbReference type="SAM" id="MobiDB-lite"/>
    </source>
</evidence>
<feature type="compositionally biased region" description="Basic and acidic residues" evidence="1">
    <location>
        <begin position="30"/>
        <end position="41"/>
    </location>
</feature>
<dbReference type="Gene3D" id="1.20.120.520">
    <property type="entry name" value="nmb1532 protein domain like"/>
    <property type="match status" value="1"/>
</dbReference>
<dbReference type="Proteomes" id="UP001184150">
    <property type="component" value="Unassembled WGS sequence"/>
</dbReference>
<organism evidence="3 4">
    <name type="scientific">Novosphingobium capsulatum</name>
    <dbReference type="NCBI Taxonomy" id="13688"/>
    <lineage>
        <taxon>Bacteria</taxon>
        <taxon>Pseudomonadati</taxon>
        <taxon>Pseudomonadota</taxon>
        <taxon>Alphaproteobacteria</taxon>
        <taxon>Sphingomonadales</taxon>
        <taxon>Sphingomonadaceae</taxon>
        <taxon>Novosphingobium</taxon>
    </lineage>
</organism>
<proteinExistence type="predicted"/>
<feature type="compositionally biased region" description="Basic and acidic residues" evidence="1">
    <location>
        <begin position="285"/>
        <end position="351"/>
    </location>
</feature>
<feature type="compositionally biased region" description="Basic and acidic residues" evidence="1">
    <location>
        <begin position="411"/>
        <end position="470"/>
    </location>
</feature>
<protein>
    <submittedName>
        <fullName evidence="3">Hemerythrin superfamily protein</fullName>
    </submittedName>
</protein>
<feature type="compositionally biased region" description="Basic and acidic residues" evidence="1">
    <location>
        <begin position="366"/>
        <end position="404"/>
    </location>
</feature>